<dbReference type="AlphaFoldDB" id="A0A4U5M6V3"/>
<dbReference type="PANTHER" id="PTHR13568">
    <property type="entry name" value="FAM11A, B PROTEIN"/>
    <property type="match status" value="1"/>
</dbReference>
<protein>
    <recommendedName>
        <fullName evidence="4">Transmembrane protein 185A</fullName>
    </recommendedName>
</protein>
<feature type="transmembrane region" description="Helical" evidence="1">
    <location>
        <begin position="153"/>
        <end position="171"/>
    </location>
</feature>
<feature type="transmembrane region" description="Helical" evidence="1">
    <location>
        <begin position="45"/>
        <end position="70"/>
    </location>
</feature>
<evidence type="ECO:0000313" key="3">
    <source>
        <dbReference type="Proteomes" id="UP000298663"/>
    </source>
</evidence>
<dbReference type="Pfam" id="PF10269">
    <property type="entry name" value="Tmemb_185A"/>
    <property type="match status" value="1"/>
</dbReference>
<feature type="transmembrane region" description="Helical" evidence="1">
    <location>
        <begin position="12"/>
        <end position="33"/>
    </location>
</feature>
<dbReference type="InterPro" id="IPR019396">
    <property type="entry name" value="TM_Fragile-X-F-assoc"/>
</dbReference>
<comment type="caution">
    <text evidence="2">The sequence shown here is derived from an EMBL/GenBank/DDBJ whole genome shotgun (WGS) entry which is preliminary data.</text>
</comment>
<organism evidence="2 3">
    <name type="scientific">Steinernema carpocapsae</name>
    <name type="common">Entomopathogenic nematode</name>
    <dbReference type="NCBI Taxonomy" id="34508"/>
    <lineage>
        <taxon>Eukaryota</taxon>
        <taxon>Metazoa</taxon>
        <taxon>Ecdysozoa</taxon>
        <taxon>Nematoda</taxon>
        <taxon>Chromadorea</taxon>
        <taxon>Rhabditida</taxon>
        <taxon>Tylenchina</taxon>
        <taxon>Panagrolaimomorpha</taxon>
        <taxon>Strongyloidoidea</taxon>
        <taxon>Steinernematidae</taxon>
        <taxon>Steinernema</taxon>
    </lineage>
</organism>
<evidence type="ECO:0008006" key="4">
    <source>
        <dbReference type="Google" id="ProtNLM"/>
    </source>
</evidence>
<feature type="transmembrane region" description="Helical" evidence="1">
    <location>
        <begin position="82"/>
        <end position="106"/>
    </location>
</feature>
<keyword evidence="1" id="KW-0472">Membrane</keyword>
<feature type="transmembrane region" description="Helical" evidence="1">
    <location>
        <begin position="177"/>
        <end position="210"/>
    </location>
</feature>
<keyword evidence="1" id="KW-1133">Transmembrane helix</keyword>
<feature type="transmembrane region" description="Helical" evidence="1">
    <location>
        <begin position="222"/>
        <end position="242"/>
    </location>
</feature>
<sequence>MVEISLRTCFRDFNAPSFVFYLSVSIFSVLLILRIDEVIDIDYAFVFLPLWICGVLVIVGCFSAIVSYIYQPPPLAEIGLRWDFFAMIMSTIEHSILVVFEVLLYYKLRMIDGDEPFDPTITWSVVFAPLFGLAILAVTVMVWAVRFSKSFKFELFFSVNVIQFVFLALKLDNVVDWNWAIVFIPAWMVLAVCLIAVVYAVILAILLSRTMQMLPAHRRQHIVSAFCHFLVVVPMLVFMLLLTGRLDAIEGSNSTIPIHPTTLDPLDLLEPLTTTLTPLDAIPNLSTISIPLFVALAQLILLTFGSRGGNPWWFAMRKPFCNFIFGHSPCLQQYANISYKMGRSSSGEENESELLEAQRPEEHTRFSRLMVPIETLEAPD</sequence>
<dbReference type="Proteomes" id="UP000298663">
    <property type="component" value="Unassembled WGS sequence"/>
</dbReference>
<dbReference type="PANTHER" id="PTHR13568:SF6">
    <property type="entry name" value="TRANSMEMBRANE PROTEIN 185A"/>
    <property type="match status" value="1"/>
</dbReference>
<proteinExistence type="predicted"/>
<keyword evidence="3" id="KW-1185">Reference proteome</keyword>
<evidence type="ECO:0000313" key="2">
    <source>
        <dbReference type="EMBL" id="TKR64619.1"/>
    </source>
</evidence>
<reference evidence="2 3" key="2">
    <citation type="journal article" date="2019" name="G3 (Bethesda)">
        <title>Hybrid Assembly of the Genome of the Entomopathogenic Nematode Steinernema carpocapsae Identifies the X-Chromosome.</title>
        <authorList>
            <person name="Serra L."/>
            <person name="Macchietto M."/>
            <person name="Macias-Munoz A."/>
            <person name="McGill C.J."/>
            <person name="Rodriguez I.M."/>
            <person name="Rodriguez B."/>
            <person name="Murad R."/>
            <person name="Mortazavi A."/>
        </authorList>
    </citation>
    <scope>NUCLEOTIDE SEQUENCE [LARGE SCALE GENOMIC DNA]</scope>
    <source>
        <strain evidence="2 3">ALL</strain>
    </source>
</reference>
<evidence type="ECO:0000256" key="1">
    <source>
        <dbReference type="SAM" id="Phobius"/>
    </source>
</evidence>
<dbReference type="EMBL" id="AZBU02000009">
    <property type="protein sequence ID" value="TKR64619.1"/>
    <property type="molecule type" value="Genomic_DNA"/>
</dbReference>
<accession>A0A4U5M6V3</accession>
<feature type="transmembrane region" description="Helical" evidence="1">
    <location>
        <begin position="126"/>
        <end position="146"/>
    </location>
</feature>
<name>A0A4U5M6V3_STECR</name>
<dbReference type="STRING" id="34508.A0A4U5M6V3"/>
<gene>
    <name evidence="2" type="ORF">L596_025117</name>
</gene>
<keyword evidence="1" id="KW-0812">Transmembrane</keyword>
<dbReference type="OrthoDB" id="72976at2759"/>
<feature type="transmembrane region" description="Helical" evidence="1">
    <location>
        <begin position="281"/>
        <end position="304"/>
    </location>
</feature>
<reference evidence="2 3" key="1">
    <citation type="journal article" date="2015" name="Genome Biol.">
        <title>Comparative genomics of Steinernema reveals deeply conserved gene regulatory networks.</title>
        <authorList>
            <person name="Dillman A.R."/>
            <person name="Macchietto M."/>
            <person name="Porter C.F."/>
            <person name="Rogers A."/>
            <person name="Williams B."/>
            <person name="Antoshechkin I."/>
            <person name="Lee M.M."/>
            <person name="Goodwin Z."/>
            <person name="Lu X."/>
            <person name="Lewis E.E."/>
            <person name="Goodrich-Blair H."/>
            <person name="Stock S.P."/>
            <person name="Adams B.J."/>
            <person name="Sternberg P.W."/>
            <person name="Mortazavi A."/>
        </authorList>
    </citation>
    <scope>NUCLEOTIDE SEQUENCE [LARGE SCALE GENOMIC DNA]</scope>
    <source>
        <strain evidence="2 3">ALL</strain>
    </source>
</reference>